<accession>A0A3S3MVR3</accession>
<dbReference type="GO" id="GO:0020037">
    <property type="term" value="F:heme binding"/>
    <property type="evidence" value="ECO:0007669"/>
    <property type="project" value="InterPro"/>
</dbReference>
<organism evidence="6 7">
    <name type="scientific">Cinnamomum micranthum f. kanehirae</name>
    <dbReference type="NCBI Taxonomy" id="337451"/>
    <lineage>
        <taxon>Eukaryota</taxon>
        <taxon>Viridiplantae</taxon>
        <taxon>Streptophyta</taxon>
        <taxon>Embryophyta</taxon>
        <taxon>Tracheophyta</taxon>
        <taxon>Spermatophyta</taxon>
        <taxon>Magnoliopsida</taxon>
        <taxon>Magnoliidae</taxon>
        <taxon>Laurales</taxon>
        <taxon>Lauraceae</taxon>
        <taxon>Cinnamomum</taxon>
    </lineage>
</organism>
<sequence>MAKKKKSSKKKDGVVSMEFSTDTNLPQGPFFGNLRWLSNSFDLKPHLWKLHGKHDPILTFRIGSGTLIFIFDHVLAHKTLVQKGSVFSNRPHTSKVSRIFTNKQNNVNRPGGSLWRILRRNLMSEKFDETIIKEILGIHRHLLRTFVGLNVFPILPNIGSIILRKCWKEEVLQIRHEKLKLLDQFDLEHPHEEGRKLQEEEMVSLCKEFLNGGVTPRPHLFSGSWLTWRSIKTCKISRWKRWRGSWRRKKDVTEEHLDRLSVSIDGGHGGSGEASIFFERGQAKVN</sequence>
<dbReference type="EMBL" id="QPKB01000008">
    <property type="protein sequence ID" value="RWR90787.1"/>
    <property type="molecule type" value="Genomic_DNA"/>
</dbReference>
<keyword evidence="3" id="KW-0479">Metal-binding</keyword>
<dbReference type="SUPFAM" id="SSF48264">
    <property type="entry name" value="Cytochrome P450"/>
    <property type="match status" value="1"/>
</dbReference>
<dbReference type="Pfam" id="PF00067">
    <property type="entry name" value="p450"/>
    <property type="match status" value="1"/>
</dbReference>
<keyword evidence="7" id="KW-1185">Reference proteome</keyword>
<evidence type="ECO:0000256" key="1">
    <source>
        <dbReference type="ARBA" id="ARBA00004167"/>
    </source>
</evidence>
<evidence type="ECO:0000256" key="3">
    <source>
        <dbReference type="ARBA" id="ARBA00022723"/>
    </source>
</evidence>
<comment type="subcellular location">
    <subcellularLocation>
        <location evidence="1">Membrane</location>
        <topology evidence="1">Single-pass membrane protein</topology>
    </subcellularLocation>
</comment>
<dbReference type="Proteomes" id="UP000283530">
    <property type="component" value="Unassembled WGS sequence"/>
</dbReference>
<evidence type="ECO:0000313" key="7">
    <source>
        <dbReference type="Proteomes" id="UP000283530"/>
    </source>
</evidence>
<evidence type="ECO:0000313" key="6">
    <source>
        <dbReference type="EMBL" id="RWR90787.1"/>
    </source>
</evidence>
<gene>
    <name evidence="6" type="ORF">CKAN_01990400</name>
</gene>
<dbReference type="InterPro" id="IPR036396">
    <property type="entry name" value="Cyt_P450_sf"/>
</dbReference>
<dbReference type="PANTHER" id="PTHR24298">
    <property type="entry name" value="FLAVONOID 3'-MONOOXYGENASE-RELATED"/>
    <property type="match status" value="1"/>
</dbReference>
<dbReference type="GO" id="GO:0016020">
    <property type="term" value="C:membrane"/>
    <property type="evidence" value="ECO:0007669"/>
    <property type="project" value="UniProtKB-SubCell"/>
</dbReference>
<dbReference type="PANTHER" id="PTHR24298:SF800">
    <property type="entry name" value="CYTOCHROME P450 89A2-RELATED"/>
    <property type="match status" value="1"/>
</dbReference>
<evidence type="ECO:0000256" key="4">
    <source>
        <dbReference type="ARBA" id="ARBA00022989"/>
    </source>
</evidence>
<dbReference type="AlphaFoldDB" id="A0A3S3MVR3"/>
<dbReference type="GO" id="GO:0016709">
    <property type="term" value="F:oxidoreductase activity, acting on paired donors, with incorporation or reduction of molecular oxygen, NAD(P)H as one donor, and incorporation of one atom of oxygen"/>
    <property type="evidence" value="ECO:0007669"/>
    <property type="project" value="TreeGrafter"/>
</dbReference>
<proteinExistence type="predicted"/>
<reference evidence="6 7" key="1">
    <citation type="journal article" date="2019" name="Nat. Plants">
        <title>Stout camphor tree genome fills gaps in understanding of flowering plant genome evolution.</title>
        <authorList>
            <person name="Chaw S.M."/>
            <person name="Liu Y.C."/>
            <person name="Wu Y.W."/>
            <person name="Wang H.Y."/>
            <person name="Lin C.I."/>
            <person name="Wu C.S."/>
            <person name="Ke H.M."/>
            <person name="Chang L.Y."/>
            <person name="Hsu C.Y."/>
            <person name="Yang H.T."/>
            <person name="Sudianto E."/>
            <person name="Hsu M.H."/>
            <person name="Wu K.P."/>
            <person name="Wang L.N."/>
            <person name="Leebens-Mack J.H."/>
            <person name="Tsai I.J."/>
        </authorList>
    </citation>
    <scope>NUCLEOTIDE SEQUENCE [LARGE SCALE GENOMIC DNA]</scope>
    <source>
        <strain evidence="7">cv. Chaw 1501</strain>
        <tissue evidence="6">Young leaves</tissue>
    </source>
</reference>
<evidence type="ECO:0000256" key="5">
    <source>
        <dbReference type="ARBA" id="ARBA00023136"/>
    </source>
</evidence>
<dbReference type="InterPro" id="IPR051103">
    <property type="entry name" value="Plant_metabolite_P450s"/>
</dbReference>
<keyword evidence="2" id="KW-0812">Transmembrane</keyword>
<comment type="caution">
    <text evidence="6">The sequence shown here is derived from an EMBL/GenBank/DDBJ whole genome shotgun (WGS) entry which is preliminary data.</text>
</comment>
<dbReference type="STRING" id="337451.A0A3S3MVR3"/>
<dbReference type="Gene3D" id="1.10.630.10">
    <property type="entry name" value="Cytochrome P450"/>
    <property type="match status" value="1"/>
</dbReference>
<dbReference type="GO" id="GO:0005506">
    <property type="term" value="F:iron ion binding"/>
    <property type="evidence" value="ECO:0007669"/>
    <property type="project" value="InterPro"/>
</dbReference>
<protein>
    <submittedName>
        <fullName evidence="6">Cytochrome P450 89A2</fullName>
    </submittedName>
</protein>
<dbReference type="OrthoDB" id="1001747at2759"/>
<keyword evidence="5" id="KW-0472">Membrane</keyword>
<name>A0A3S3MVR3_9MAGN</name>
<keyword evidence="4" id="KW-1133">Transmembrane helix</keyword>
<evidence type="ECO:0000256" key="2">
    <source>
        <dbReference type="ARBA" id="ARBA00022692"/>
    </source>
</evidence>
<dbReference type="InterPro" id="IPR001128">
    <property type="entry name" value="Cyt_P450"/>
</dbReference>